<accession>A0AA41SBH6</accession>
<comment type="caution">
    <text evidence="1">The sequence shown here is derived from an EMBL/GenBank/DDBJ whole genome shotgun (WGS) entry which is preliminary data.</text>
</comment>
<sequence>MNNSNVVLTRFDSFLELVYSVNQIDFFFVPAGTIRLGRTQFMSAIGGAFLPQHTSEMESKMKMVGTLNILHFFMHHVENREKHRKFLPQDV</sequence>
<dbReference type="Proteomes" id="UP001177140">
    <property type="component" value="Unassembled WGS sequence"/>
</dbReference>
<evidence type="ECO:0000313" key="1">
    <source>
        <dbReference type="EMBL" id="MCL7031680.1"/>
    </source>
</evidence>
<organism evidence="1 2">
    <name type="scientific">Papaver nudicaule</name>
    <name type="common">Iceland poppy</name>
    <dbReference type="NCBI Taxonomy" id="74823"/>
    <lineage>
        <taxon>Eukaryota</taxon>
        <taxon>Viridiplantae</taxon>
        <taxon>Streptophyta</taxon>
        <taxon>Embryophyta</taxon>
        <taxon>Tracheophyta</taxon>
        <taxon>Spermatophyta</taxon>
        <taxon>Magnoliopsida</taxon>
        <taxon>Ranunculales</taxon>
        <taxon>Papaveraceae</taxon>
        <taxon>Papaveroideae</taxon>
        <taxon>Papaver</taxon>
    </lineage>
</organism>
<gene>
    <name evidence="1" type="ORF">MKW94_022260</name>
</gene>
<protein>
    <submittedName>
        <fullName evidence="1">Uncharacterized protein</fullName>
    </submittedName>
</protein>
<name>A0AA41SBH6_PAPNU</name>
<evidence type="ECO:0000313" key="2">
    <source>
        <dbReference type="Proteomes" id="UP001177140"/>
    </source>
</evidence>
<proteinExistence type="predicted"/>
<keyword evidence="2" id="KW-1185">Reference proteome</keyword>
<reference evidence="1" key="1">
    <citation type="submission" date="2022-03" db="EMBL/GenBank/DDBJ databases">
        <title>A functionally conserved STORR gene fusion in Papaver species that diverged 16.8 million years ago.</title>
        <authorList>
            <person name="Catania T."/>
        </authorList>
    </citation>
    <scope>NUCLEOTIDE SEQUENCE</scope>
    <source>
        <strain evidence="1">S-191538</strain>
    </source>
</reference>
<dbReference type="EMBL" id="JAJJMA010114674">
    <property type="protein sequence ID" value="MCL7031680.1"/>
    <property type="molecule type" value="Genomic_DNA"/>
</dbReference>
<dbReference type="AlphaFoldDB" id="A0AA41SBH6"/>